<dbReference type="AlphaFoldDB" id="A0A916T8F9"/>
<feature type="domain" description="N-acetyltransferase" evidence="1">
    <location>
        <begin position="1"/>
        <end position="135"/>
    </location>
</feature>
<dbReference type="EMBL" id="BMGC01000013">
    <property type="protein sequence ID" value="GGB33150.1"/>
    <property type="molecule type" value="Genomic_DNA"/>
</dbReference>
<organism evidence="2 3">
    <name type="scientific">Gordonia jinhuaensis</name>
    <dbReference type="NCBI Taxonomy" id="1517702"/>
    <lineage>
        <taxon>Bacteria</taxon>
        <taxon>Bacillati</taxon>
        <taxon>Actinomycetota</taxon>
        <taxon>Actinomycetes</taxon>
        <taxon>Mycobacteriales</taxon>
        <taxon>Gordoniaceae</taxon>
        <taxon>Gordonia</taxon>
    </lineage>
</organism>
<dbReference type="InterPro" id="IPR016181">
    <property type="entry name" value="Acyl_CoA_acyltransferase"/>
</dbReference>
<dbReference type="InterPro" id="IPR000182">
    <property type="entry name" value="GNAT_dom"/>
</dbReference>
<name>A0A916T8F9_9ACTN</name>
<evidence type="ECO:0000313" key="2">
    <source>
        <dbReference type="EMBL" id="GGB33150.1"/>
    </source>
</evidence>
<sequence>MRATNLAAFETSEEADLVDALRDDDAWVPELSVVAVDPDSDEPVGYALLTRCRIDDEPALALAPCAVQPRYQGVGVGSSVIEAALDFARNAGEQVVVVLGHPGYYPRFGFTRASEHGVKLSIDVPDDALMVLSLDGSPIPSGTVRYAAPFGI</sequence>
<dbReference type="Pfam" id="PF00583">
    <property type="entry name" value="Acetyltransf_1"/>
    <property type="match status" value="1"/>
</dbReference>
<dbReference type="GO" id="GO:0016747">
    <property type="term" value="F:acyltransferase activity, transferring groups other than amino-acyl groups"/>
    <property type="evidence" value="ECO:0007669"/>
    <property type="project" value="InterPro"/>
</dbReference>
<reference evidence="2" key="2">
    <citation type="submission" date="2020-09" db="EMBL/GenBank/DDBJ databases">
        <authorList>
            <person name="Sun Q."/>
            <person name="Zhou Y."/>
        </authorList>
    </citation>
    <scope>NUCLEOTIDE SEQUENCE</scope>
    <source>
        <strain evidence="2">CGMCC 1.12827</strain>
    </source>
</reference>
<reference evidence="2" key="1">
    <citation type="journal article" date="2014" name="Int. J. Syst. Evol. Microbiol.">
        <title>Complete genome sequence of Corynebacterium casei LMG S-19264T (=DSM 44701T), isolated from a smear-ripened cheese.</title>
        <authorList>
            <consortium name="US DOE Joint Genome Institute (JGI-PGF)"/>
            <person name="Walter F."/>
            <person name="Albersmeier A."/>
            <person name="Kalinowski J."/>
            <person name="Ruckert C."/>
        </authorList>
    </citation>
    <scope>NUCLEOTIDE SEQUENCE</scope>
    <source>
        <strain evidence="2">CGMCC 1.12827</strain>
    </source>
</reference>
<comment type="caution">
    <text evidence="2">The sequence shown here is derived from an EMBL/GenBank/DDBJ whole genome shotgun (WGS) entry which is preliminary data.</text>
</comment>
<protein>
    <submittedName>
        <fullName evidence="2">N-acetyltransferase</fullName>
    </submittedName>
</protein>
<gene>
    <name evidence="2" type="ORF">GCM10011489_21610</name>
</gene>
<proteinExistence type="predicted"/>
<accession>A0A916T8F9</accession>
<evidence type="ECO:0000313" key="3">
    <source>
        <dbReference type="Proteomes" id="UP000621454"/>
    </source>
</evidence>
<dbReference type="Gene3D" id="3.40.630.30">
    <property type="match status" value="1"/>
</dbReference>
<keyword evidence="3" id="KW-1185">Reference proteome</keyword>
<dbReference type="CDD" id="cd04301">
    <property type="entry name" value="NAT_SF"/>
    <property type="match status" value="1"/>
</dbReference>
<dbReference type="SUPFAM" id="SSF55729">
    <property type="entry name" value="Acyl-CoA N-acyltransferases (Nat)"/>
    <property type="match status" value="1"/>
</dbReference>
<dbReference type="Proteomes" id="UP000621454">
    <property type="component" value="Unassembled WGS sequence"/>
</dbReference>
<dbReference type="PROSITE" id="PS51186">
    <property type="entry name" value="GNAT"/>
    <property type="match status" value="1"/>
</dbReference>
<evidence type="ECO:0000259" key="1">
    <source>
        <dbReference type="PROSITE" id="PS51186"/>
    </source>
</evidence>